<name>Q6TXE5_RAT</name>
<dbReference type="AGR" id="RGD:15004013"/>
<dbReference type="HOGENOM" id="CLU_1377732_0_0_1"/>
<reference evidence="2 3" key="2">
    <citation type="journal article" date="2004" name="Nature">
        <title>Genome sequence of the Brown Norway rat yields insights into mammalian evolution.</title>
        <authorList>
            <consortium name="Rat Genome Sequencing Project Consortium"/>
            <person name="Gibbs R.A."/>
            <person name="Weinstock G.M."/>
            <person name="Metzker M.L."/>
            <person name="Muzny D.M."/>
            <person name="Sodergren E.J."/>
            <person name="Scherer S."/>
            <person name="Scott G."/>
            <person name="Steffen D."/>
            <person name="Worley K.C."/>
            <person name="Burch P.E."/>
            <person name="Okwuonu G."/>
            <person name="Hines S."/>
            <person name="Lewis L."/>
            <person name="Deramo C."/>
            <person name="Delgado O."/>
            <person name="Dugan-Rocha S."/>
            <person name="Miner G."/>
            <person name="Morgan M."/>
            <person name="Hawes A."/>
            <person name="Gill R."/>
            <person name="Holt R.A."/>
            <person name="Adams M.D."/>
            <person name="Amanatides P.G."/>
            <person name="Baden-Tillson H."/>
            <person name="Barnstead M."/>
            <person name="Chin S."/>
            <person name="Evans C.A."/>
            <person name="Ferriera S."/>
            <person name="Fosler C."/>
            <person name="Glodek A."/>
            <person name="Gu Z."/>
            <person name="Jennings D."/>
            <person name="Kraft C.L."/>
            <person name="Nguyen T."/>
            <person name="Pfannkoch C.M."/>
            <person name="Sitter C."/>
            <person name="Sutton G.G."/>
            <person name="Venter J.C."/>
            <person name="Woodage T."/>
            <person name="Smith D."/>
            <person name="Lee H.-M."/>
            <person name="Gustafson E."/>
            <person name="Cahill P."/>
            <person name="Kana A."/>
            <person name="Doucette-Stamm L."/>
            <person name="Weinstock K."/>
            <person name="Fechtel K."/>
            <person name="Weiss R.B."/>
            <person name="Dunn D.M."/>
            <person name="Green E.D."/>
            <person name="Blakesley R.W."/>
            <person name="Bouffard G.G."/>
            <person name="De Jong P.J."/>
            <person name="Osoegawa K."/>
            <person name="Zhu B."/>
            <person name="Marra M."/>
            <person name="Schein J."/>
            <person name="Bosdet I."/>
            <person name="Fjell C."/>
            <person name="Jones S."/>
            <person name="Krzywinski M."/>
            <person name="Mathewson C."/>
            <person name="Siddiqui A."/>
            <person name="Wye N."/>
            <person name="McPherson J."/>
            <person name="Zhao S."/>
            <person name="Fraser C.M."/>
            <person name="Shetty J."/>
            <person name="Shatsman S."/>
            <person name="Geer K."/>
            <person name="Chen Y."/>
            <person name="Abramzon S."/>
            <person name="Nierman W.C."/>
            <person name="Havlak P.H."/>
            <person name="Chen R."/>
            <person name="Durbin K.J."/>
            <person name="Egan A."/>
            <person name="Ren Y."/>
            <person name="Song X.-Z."/>
            <person name="Li B."/>
            <person name="Liu Y."/>
            <person name="Qin X."/>
            <person name="Cawley S."/>
            <person name="Cooney A.J."/>
            <person name="D'Souza L.M."/>
            <person name="Martin K."/>
            <person name="Wu J.Q."/>
            <person name="Gonzalez-Garay M.L."/>
            <person name="Jackson A.R."/>
            <person name="Kalafus K.J."/>
            <person name="McLeod M.P."/>
            <person name="Milosavljevic A."/>
            <person name="Virk D."/>
            <person name="Volkov A."/>
            <person name="Wheeler D.A."/>
            <person name="Zhang Z."/>
            <person name="Bailey J.A."/>
            <person name="Eichler E.E."/>
            <person name="Tuzun E."/>
            <person name="Birney E."/>
            <person name="Mongin E."/>
            <person name="Ureta-Vidal A."/>
            <person name="Woodwark C."/>
            <person name="Zdobnov E."/>
            <person name="Bork P."/>
            <person name="Suyama M."/>
            <person name="Torrents D."/>
            <person name="Alexandersson M."/>
            <person name="Trask B.J."/>
            <person name="Young J.M."/>
            <person name="Huang H."/>
            <person name="Wang H."/>
            <person name="Xing H."/>
            <person name="Daniels S."/>
            <person name="Gietzen D."/>
            <person name="Schmidt J."/>
            <person name="Stevens K."/>
            <person name="Vitt U."/>
            <person name="Wingrove J."/>
            <person name="Camara F."/>
            <person name="Mar Alba M."/>
            <person name="Abril J.F."/>
            <person name="Guigo R."/>
            <person name="Smit A."/>
            <person name="Dubchak I."/>
            <person name="Rubin E.M."/>
            <person name="Couronne O."/>
            <person name="Poliakov A."/>
            <person name="Huebner N."/>
            <person name="Ganten D."/>
            <person name="Goesele C."/>
            <person name="Hummel O."/>
            <person name="Kreitler T."/>
            <person name="Lee Y.-A."/>
            <person name="Monti J."/>
            <person name="Schulz H."/>
            <person name="Zimdahl H."/>
            <person name="Himmelbauer H."/>
            <person name="Lehrach H."/>
            <person name="Jacob H.J."/>
            <person name="Bromberg S."/>
            <person name="Gullings-Handley J."/>
            <person name="Jensen-Seaman M.I."/>
            <person name="Kwitek A.E."/>
            <person name="Lazar J."/>
            <person name="Pasko D."/>
            <person name="Tonellato P.J."/>
            <person name="Twigger S."/>
            <person name="Ponting C.P."/>
            <person name="Duarte J.M."/>
            <person name="Rice S."/>
            <person name="Goodstadt L."/>
            <person name="Beatson S.A."/>
            <person name="Emes R.D."/>
            <person name="Winter E.E."/>
            <person name="Webber C."/>
            <person name="Brandt P."/>
            <person name="Nyakatura G."/>
            <person name="Adetobi M."/>
            <person name="Chiaromonte F."/>
            <person name="Elnitski L."/>
            <person name="Eswara P."/>
            <person name="Hardison R.C."/>
            <person name="Hou M."/>
            <person name="Kolbe D."/>
            <person name="Makova K."/>
            <person name="Miller W."/>
            <person name="Nekrutenko A."/>
            <person name="Riemer C."/>
            <person name="Schwartz S."/>
            <person name="Taylor J."/>
            <person name="Yang S."/>
            <person name="Zhang Y."/>
            <person name="Lindpaintner K."/>
            <person name="Andrews T.D."/>
            <person name="Caccamo M."/>
            <person name="Clamp M."/>
            <person name="Clarke L."/>
            <person name="Curwen V."/>
            <person name="Durbin R.M."/>
            <person name="Eyras E."/>
            <person name="Searle S.M."/>
            <person name="Cooper G.M."/>
            <person name="Batzoglou S."/>
            <person name="Brudno M."/>
            <person name="Sidow A."/>
            <person name="Stone E.A."/>
            <person name="Payseur B.A."/>
            <person name="Bourque G."/>
            <person name="Lopez-Otin C."/>
            <person name="Puente X.S."/>
            <person name="Chakrabarti K."/>
            <person name="Chatterji S."/>
            <person name="Dewey C."/>
            <person name="Pachter L."/>
            <person name="Bray N."/>
            <person name="Yap V.B."/>
            <person name="Caspi A."/>
            <person name="Tesler G."/>
            <person name="Pevzner P.A."/>
            <person name="Haussler D."/>
            <person name="Roskin K.M."/>
            <person name="Baertsch R."/>
            <person name="Clawson H."/>
            <person name="Furey T.S."/>
            <person name="Hinrichs A.S."/>
            <person name="Karolchik D."/>
            <person name="Kent W.J."/>
            <person name="Rosenbloom K.R."/>
            <person name="Trumbower H."/>
            <person name="Weirauch M."/>
            <person name="Cooper D.N."/>
            <person name="Stenson P.D."/>
            <person name="Ma B."/>
            <person name="Brent M."/>
            <person name="Arumugam M."/>
            <person name="Shteynberg D."/>
            <person name="Copley R.R."/>
            <person name="Taylor M.S."/>
            <person name="Riethman H."/>
            <person name="Mudunuri U."/>
            <person name="Peterson J."/>
            <person name="Guyer M."/>
            <person name="Felsenfeld A."/>
            <person name="Old S."/>
            <person name="Mockrin S."/>
            <person name="Collins F.S."/>
        </authorList>
    </citation>
    <scope>NUCLEOTIDE SEQUENCE [LARGE SCALE GENOMIC DNA]</scope>
    <source>
        <strain evidence="2 3">Brown Norway</strain>
    </source>
</reference>
<reference evidence="2" key="3">
    <citation type="submission" date="2025-05" db="UniProtKB">
        <authorList>
            <consortium name="Ensembl"/>
        </authorList>
    </citation>
    <scope>IDENTIFICATION</scope>
    <source>
        <strain evidence="2">Brown Norway</strain>
    </source>
</reference>
<evidence type="ECO:0000313" key="1">
    <source>
        <dbReference type="EMBL" id="AAQ96267.1"/>
    </source>
</evidence>
<evidence type="ECO:0000313" key="4">
    <source>
        <dbReference type="RGD" id="15004013"/>
    </source>
</evidence>
<dbReference type="Bgee" id="ENSRNOG00000033141">
    <property type="expression patterns" value="Expressed in pancreas and 2 other cell types or tissues"/>
</dbReference>
<evidence type="ECO:0000313" key="3">
    <source>
        <dbReference type="Proteomes" id="UP000002494"/>
    </source>
</evidence>
<dbReference type="RGD" id="15004013">
    <property type="gene designation" value="AC123280.1"/>
</dbReference>
<dbReference type="Ensembl" id="ENSRNOT00000049690.3">
    <property type="protein sequence ID" value="ENSRNOP00000047318.1"/>
    <property type="gene ID" value="ENSRNOG00000033141.3"/>
</dbReference>
<dbReference type="AlphaFoldDB" id="Q6TXE5"/>
<dbReference type="Proteomes" id="UP000002494">
    <property type="component" value="Chromosome 15"/>
</dbReference>
<dbReference type="EMBL" id="AY383709">
    <property type="protein sequence ID" value="AAQ96267.1"/>
    <property type="molecule type" value="mRNA"/>
</dbReference>
<dbReference type="PaxDb" id="10116-ENSRNOP00000047318"/>
<keyword evidence="3" id="KW-1185">Reference proteome</keyword>
<gene>
    <name evidence="2 4" type="primary">AC123280.1</name>
</gene>
<sequence length="198" mass="22527">MSTVAPVVEQLNSINSTATRNGQAKTTKPAASKLLCFEQVNLFMLYFNSLLSKNVANDKCARIRAGESLPIVSPKCYPENIAVKNQDTQNPCCLEAIFRPDLDRKTSSSEQDHFRHPRVNQDIGQAYLGQKQQKHRKQCSSTERNSKMSTAPGTLLAILFTLVPMFHWCSFSFKVQNVWQPEVVEYHIEYIRRNSICQ</sequence>
<reference evidence="1" key="1">
    <citation type="submission" date="2003-09" db="EMBL/GenBank/DDBJ databases">
        <title>Liver regeneration after PH.</title>
        <authorList>
            <person name="Xu C.S."/>
            <person name="Chang C.F."/>
            <person name="Han H.P."/>
            <person name="Wang G.P."/>
            <person name="Chai L.Q."/>
            <person name="Yuan J.Y."/>
            <person name="Yang K.J."/>
            <person name="Zhao L.F."/>
            <person name="Ma H."/>
            <person name="Wang L."/>
            <person name="Wang S.F."/>
            <person name="Xing X.K."/>
            <person name="Shen G.M."/>
            <person name="Shi J.B."/>
            <person name="Rahman S."/>
            <person name="Wang Q.N."/>
            <person name="Zhang J.B."/>
        </authorList>
    </citation>
    <scope>NUCLEOTIDE SEQUENCE</scope>
    <source>
        <strain evidence="1">Sprague-Dawley</strain>
    </source>
</reference>
<protein>
    <submittedName>
        <fullName evidence="1">LRRGT00054</fullName>
    </submittedName>
</protein>
<proteinExistence type="evidence at transcript level"/>
<organism evidence="1">
    <name type="scientific">Rattus norvegicus</name>
    <name type="common">Rat</name>
    <dbReference type="NCBI Taxonomy" id="10116"/>
    <lineage>
        <taxon>Eukaryota</taxon>
        <taxon>Metazoa</taxon>
        <taxon>Chordata</taxon>
        <taxon>Craniata</taxon>
        <taxon>Vertebrata</taxon>
        <taxon>Euteleostomi</taxon>
        <taxon>Mammalia</taxon>
        <taxon>Eutheria</taxon>
        <taxon>Euarchontoglires</taxon>
        <taxon>Glires</taxon>
        <taxon>Rodentia</taxon>
        <taxon>Myomorpha</taxon>
        <taxon>Muroidea</taxon>
        <taxon>Muridae</taxon>
        <taxon>Murinae</taxon>
        <taxon>Rattus</taxon>
    </lineage>
</organism>
<evidence type="ECO:0000313" key="2">
    <source>
        <dbReference type="Ensembl" id="ENSRNOP00000047318.1"/>
    </source>
</evidence>
<accession>Q6TXE5</accession>